<gene>
    <name evidence="1" type="ORF">CVS27_18005</name>
</gene>
<keyword evidence="2" id="KW-1185">Reference proteome</keyword>
<dbReference type="Proteomes" id="UP000237061">
    <property type="component" value="Unassembled WGS sequence"/>
</dbReference>
<dbReference type="AlphaFoldDB" id="A0A2S3ZS47"/>
<name>A0A2S3ZS47_ARTGL</name>
<sequence>MAVKAAHKEIDAEIGDSHTESLRKSVSKRSAVFSRAHGVPSPAASVVAVLAGVALLLNGCALMPDAKAASQETRTTAQGAVLELAGATITVPGTAVATDTAVSASLGRPAAAPQDGGVLRTVSQKLQLTLGAPLADGAAMSVTLTLDPQEYAKGFSPSVDSLALVHQRKDAAEPELMRVAWNPDTKEVNAQVPADGEFWAVHVDVSQVLKTVQSGVEKTAEMAASKPSCVGQQAAAAGMTFDAPSPAGAWICLRESTGKVVVSVSASTSVPLRLATAEQRFGAAVPNPTILNPYFQQVFTPLVKGANARAGAVPGAAVEFELSAAGADQTEWTFQPYPALFLLNYLSIMVAATLESQENLEDFDATTAACVAPLVDTTMEQISLASSWAVPFVEGFMDCVAKTVQISPRMDVILGSLNAVPELVASSAAALWEQGFLGEQARESVTVNIAGTMQWARYSGTLNAAKISFEHPAGWTVMDGSINQQFGQRNSVVVYDHSGSKKAELTVMDSVHAGIAGTLVPVTVLGTVAGGAKLSAPAPFAVQSLAMDLGGKDQLRKSNLWPQNVKLAASISAAAAEPTQRAPGQLTGTVTVETGVKSAVHNTTTRQVSFSHVSNFDDMASAQNYAGGSEFAAIQKMLASFTG</sequence>
<accession>A0A2S3ZS47</accession>
<protein>
    <submittedName>
        <fullName evidence="1">Uncharacterized protein</fullName>
    </submittedName>
</protein>
<reference evidence="1 2" key="1">
    <citation type="submission" date="2018-01" db="EMBL/GenBank/DDBJ databases">
        <title>Arthrobacter sp. nov., from glaciers in China.</title>
        <authorList>
            <person name="Liu Q."/>
            <person name="Xin Y.-H."/>
        </authorList>
    </citation>
    <scope>NUCLEOTIDE SEQUENCE [LARGE SCALE GENOMIC DNA]</scope>
    <source>
        <strain evidence="1 2">HLT2-12-2</strain>
    </source>
</reference>
<proteinExistence type="predicted"/>
<dbReference type="EMBL" id="PPXC01000019">
    <property type="protein sequence ID" value="POH71934.1"/>
    <property type="molecule type" value="Genomic_DNA"/>
</dbReference>
<evidence type="ECO:0000313" key="2">
    <source>
        <dbReference type="Proteomes" id="UP000237061"/>
    </source>
</evidence>
<comment type="caution">
    <text evidence="1">The sequence shown here is derived from an EMBL/GenBank/DDBJ whole genome shotgun (WGS) entry which is preliminary data.</text>
</comment>
<organism evidence="1 2">
    <name type="scientific">Arthrobacter glacialis</name>
    <dbReference type="NCBI Taxonomy" id="1664"/>
    <lineage>
        <taxon>Bacteria</taxon>
        <taxon>Bacillati</taxon>
        <taxon>Actinomycetota</taxon>
        <taxon>Actinomycetes</taxon>
        <taxon>Micrococcales</taxon>
        <taxon>Micrococcaceae</taxon>
        <taxon>Arthrobacter</taxon>
    </lineage>
</organism>
<evidence type="ECO:0000313" key="1">
    <source>
        <dbReference type="EMBL" id="POH71934.1"/>
    </source>
</evidence>